<keyword evidence="5" id="KW-1185">Reference proteome</keyword>
<name>A0A1W1XMA4_9CLOT</name>
<gene>
    <name evidence="4" type="ORF">SAMN02745134_02324</name>
</gene>
<dbReference type="RefSeq" id="WP_176212682.1">
    <property type="nucleotide sequence ID" value="NZ_FWXH01000008.1"/>
</dbReference>
<evidence type="ECO:0000313" key="5">
    <source>
        <dbReference type="Proteomes" id="UP000192468"/>
    </source>
</evidence>
<dbReference type="InterPro" id="IPR017871">
    <property type="entry name" value="ABC_transporter-like_CS"/>
</dbReference>
<dbReference type="InterPro" id="IPR027417">
    <property type="entry name" value="P-loop_NTPase"/>
</dbReference>
<dbReference type="InterPro" id="IPR003439">
    <property type="entry name" value="ABC_transporter-like_ATP-bd"/>
</dbReference>
<dbReference type="EMBL" id="FWXH01000008">
    <property type="protein sequence ID" value="SMC24984.1"/>
    <property type="molecule type" value="Genomic_DNA"/>
</dbReference>
<dbReference type="GO" id="GO:0016887">
    <property type="term" value="F:ATP hydrolysis activity"/>
    <property type="evidence" value="ECO:0007669"/>
    <property type="project" value="InterPro"/>
</dbReference>
<dbReference type="PROSITE" id="PS00211">
    <property type="entry name" value="ABC_TRANSPORTER_1"/>
    <property type="match status" value="1"/>
</dbReference>
<dbReference type="SUPFAM" id="SSF52540">
    <property type="entry name" value="P-loop containing nucleoside triphosphate hydrolases"/>
    <property type="match status" value="1"/>
</dbReference>
<protein>
    <submittedName>
        <fullName evidence="4">Putative ABC transport system ATP-binding protein</fullName>
    </submittedName>
</protein>
<dbReference type="PANTHER" id="PTHR42798">
    <property type="entry name" value="LIPOPROTEIN-RELEASING SYSTEM ATP-BINDING PROTEIN LOLD"/>
    <property type="match status" value="1"/>
</dbReference>
<evidence type="ECO:0000313" key="4">
    <source>
        <dbReference type="EMBL" id="SMC24984.1"/>
    </source>
</evidence>
<sequence length="211" mass="23606">MGIIELKNINKHYGEHKILNNFSLDINKGEMVAITGASGRGKSTILNIMGLLEGFDSGDYLIDGEKNVKVNSRRSVKILRETINYLFQNFALIDEESVGYNLELALKYVRANKTEKKNMIKNALNQVGLDGYEKKKIYELSGGEQQRVSISRCMLKPSKIILADEPTGSLDESNVKLVLNLLKVLNEKGKTVIIVTHDKFVASNCTREISL</sequence>
<evidence type="ECO:0000256" key="2">
    <source>
        <dbReference type="ARBA" id="ARBA00022840"/>
    </source>
</evidence>
<dbReference type="GO" id="GO:0005524">
    <property type="term" value="F:ATP binding"/>
    <property type="evidence" value="ECO:0007669"/>
    <property type="project" value="UniProtKB-KW"/>
</dbReference>
<evidence type="ECO:0000256" key="1">
    <source>
        <dbReference type="ARBA" id="ARBA00022741"/>
    </source>
</evidence>
<dbReference type="InterPro" id="IPR019895">
    <property type="entry name" value="L_ocin_972_ABC"/>
</dbReference>
<evidence type="ECO:0000259" key="3">
    <source>
        <dbReference type="PROSITE" id="PS50893"/>
    </source>
</evidence>
<dbReference type="PROSITE" id="PS50893">
    <property type="entry name" value="ABC_TRANSPORTER_2"/>
    <property type="match status" value="1"/>
</dbReference>
<keyword evidence="1" id="KW-0547">Nucleotide-binding</keyword>
<dbReference type="Gene3D" id="3.40.50.300">
    <property type="entry name" value="P-loop containing nucleotide triphosphate hydrolases"/>
    <property type="match status" value="1"/>
</dbReference>
<feature type="domain" description="ABC transporter" evidence="3">
    <location>
        <begin position="4"/>
        <end position="209"/>
    </location>
</feature>
<dbReference type="Pfam" id="PF00005">
    <property type="entry name" value="ABC_tran"/>
    <property type="match status" value="1"/>
</dbReference>
<organism evidence="4 5">
    <name type="scientific">Clostridium acidisoli DSM 12555</name>
    <dbReference type="NCBI Taxonomy" id="1121291"/>
    <lineage>
        <taxon>Bacteria</taxon>
        <taxon>Bacillati</taxon>
        <taxon>Bacillota</taxon>
        <taxon>Clostridia</taxon>
        <taxon>Eubacteriales</taxon>
        <taxon>Clostridiaceae</taxon>
        <taxon>Clostridium</taxon>
    </lineage>
</organism>
<accession>A0A1W1XMA4</accession>
<dbReference type="PANTHER" id="PTHR42798:SF2">
    <property type="entry name" value="ABC TRANSPORTER ATP-BINDING PROTEIN MG467-RELATED"/>
    <property type="match status" value="1"/>
</dbReference>
<dbReference type="AlphaFoldDB" id="A0A1W1XMA4"/>
<keyword evidence="2 4" id="KW-0067">ATP-binding</keyword>
<dbReference type="SMART" id="SM00382">
    <property type="entry name" value="AAA"/>
    <property type="match status" value="1"/>
</dbReference>
<reference evidence="4 5" key="1">
    <citation type="submission" date="2017-04" db="EMBL/GenBank/DDBJ databases">
        <authorList>
            <person name="Afonso C.L."/>
            <person name="Miller P.J."/>
            <person name="Scott M.A."/>
            <person name="Spackman E."/>
            <person name="Goraichik I."/>
            <person name="Dimitrov K.M."/>
            <person name="Suarez D.L."/>
            <person name="Swayne D.E."/>
        </authorList>
    </citation>
    <scope>NUCLEOTIDE SEQUENCE [LARGE SCALE GENOMIC DNA]</scope>
    <source>
        <strain evidence="4 5">DSM 12555</strain>
    </source>
</reference>
<dbReference type="InterPro" id="IPR003593">
    <property type="entry name" value="AAA+_ATPase"/>
</dbReference>
<proteinExistence type="predicted"/>
<dbReference type="NCBIfam" id="TIGR03608">
    <property type="entry name" value="L_ocin_972_ABC"/>
    <property type="match status" value="1"/>
</dbReference>
<dbReference type="STRING" id="1121291.SAMN02745134_02324"/>
<dbReference type="Proteomes" id="UP000192468">
    <property type="component" value="Unassembled WGS sequence"/>
</dbReference>